<evidence type="ECO:0000256" key="2">
    <source>
        <dbReference type="ARBA" id="ARBA00047806"/>
    </source>
</evidence>
<dbReference type="NCBIfam" id="TIGR00401">
    <property type="entry name" value="msrA"/>
    <property type="match status" value="1"/>
</dbReference>
<dbReference type="FunCoup" id="A0A6N7EVL1">
    <property type="interactions" value="445"/>
</dbReference>
<protein>
    <recommendedName>
        <fullName evidence="4">Peptide methionine sulfoxide reductase MsrA</fullName>
        <shortName evidence="4">Protein-methionine-S-oxide reductase</shortName>
        <ecNumber evidence="4">1.8.4.11</ecNumber>
    </recommendedName>
    <alternativeName>
        <fullName evidence="4">Peptide-methionine (S)-S-oxide reductase</fullName>
        <shortName evidence="4">Peptide Met(O) reductase</shortName>
    </alternativeName>
</protein>
<dbReference type="Gene3D" id="3.30.1060.10">
    <property type="entry name" value="Peptide methionine sulphoxide reductase MsrA"/>
    <property type="match status" value="1"/>
</dbReference>
<evidence type="ECO:0000313" key="6">
    <source>
        <dbReference type="EMBL" id="MPV85580.1"/>
    </source>
</evidence>
<comment type="similarity">
    <text evidence="4">Belongs to the MsrA Met sulfoxide reductase family.</text>
</comment>
<dbReference type="PANTHER" id="PTHR43774:SF1">
    <property type="entry name" value="PEPTIDE METHIONINE SULFOXIDE REDUCTASE MSRA 2"/>
    <property type="match status" value="1"/>
</dbReference>
<comment type="catalytic activity">
    <reaction evidence="2 4">
        <text>L-methionyl-[protein] + [thioredoxin]-disulfide + H2O = L-methionyl-(S)-S-oxide-[protein] + [thioredoxin]-dithiol</text>
        <dbReference type="Rhea" id="RHEA:14217"/>
        <dbReference type="Rhea" id="RHEA-COMP:10698"/>
        <dbReference type="Rhea" id="RHEA-COMP:10700"/>
        <dbReference type="Rhea" id="RHEA-COMP:12313"/>
        <dbReference type="Rhea" id="RHEA-COMP:12315"/>
        <dbReference type="ChEBI" id="CHEBI:15377"/>
        <dbReference type="ChEBI" id="CHEBI:16044"/>
        <dbReference type="ChEBI" id="CHEBI:29950"/>
        <dbReference type="ChEBI" id="CHEBI:44120"/>
        <dbReference type="ChEBI" id="CHEBI:50058"/>
        <dbReference type="EC" id="1.8.4.11"/>
    </reaction>
</comment>
<keyword evidence="1 4" id="KW-0560">Oxidoreductase</keyword>
<dbReference type="InterPro" id="IPR036509">
    <property type="entry name" value="Met_Sox_Rdtase_MsrA_sf"/>
</dbReference>
<comment type="function">
    <text evidence="4">Has an important function as a repair enzyme for proteins that have been inactivated by oxidation. Catalyzes the reversible oxidation-reduction of methionine sulfoxide in proteins to methionine.</text>
</comment>
<accession>A0A6N7EVL1</accession>
<dbReference type="InterPro" id="IPR002569">
    <property type="entry name" value="Met_Sox_Rdtase_MsrA_dom"/>
</dbReference>
<gene>
    <name evidence="4 6" type="primary">msrA</name>
    <name evidence="6" type="ORF">GCU85_02370</name>
</gene>
<dbReference type="PANTHER" id="PTHR43774">
    <property type="entry name" value="PEPTIDE METHIONINE SULFOXIDE REDUCTASE"/>
    <property type="match status" value="1"/>
</dbReference>
<evidence type="ECO:0000256" key="1">
    <source>
        <dbReference type="ARBA" id="ARBA00023002"/>
    </source>
</evidence>
<comment type="catalytic activity">
    <reaction evidence="3 4">
        <text>[thioredoxin]-disulfide + L-methionine + H2O = L-methionine (S)-S-oxide + [thioredoxin]-dithiol</text>
        <dbReference type="Rhea" id="RHEA:19993"/>
        <dbReference type="Rhea" id="RHEA-COMP:10698"/>
        <dbReference type="Rhea" id="RHEA-COMP:10700"/>
        <dbReference type="ChEBI" id="CHEBI:15377"/>
        <dbReference type="ChEBI" id="CHEBI:29950"/>
        <dbReference type="ChEBI" id="CHEBI:50058"/>
        <dbReference type="ChEBI" id="CHEBI:57844"/>
        <dbReference type="ChEBI" id="CHEBI:58772"/>
        <dbReference type="EC" id="1.8.4.11"/>
    </reaction>
</comment>
<dbReference type="HAMAP" id="MF_01401">
    <property type="entry name" value="MsrA"/>
    <property type="match status" value="1"/>
</dbReference>
<organism evidence="6 7">
    <name type="scientific">Ostreibacterium oceani</name>
    <dbReference type="NCBI Taxonomy" id="2654998"/>
    <lineage>
        <taxon>Bacteria</taxon>
        <taxon>Pseudomonadati</taxon>
        <taxon>Pseudomonadota</taxon>
        <taxon>Gammaproteobacteria</taxon>
        <taxon>Cardiobacteriales</taxon>
        <taxon>Ostreibacteriaceae</taxon>
        <taxon>Ostreibacterium</taxon>
    </lineage>
</organism>
<proteinExistence type="inferred from homology"/>
<evidence type="ECO:0000313" key="7">
    <source>
        <dbReference type="Proteomes" id="UP000471298"/>
    </source>
</evidence>
<dbReference type="Proteomes" id="UP000471298">
    <property type="component" value="Unassembled WGS sequence"/>
</dbReference>
<dbReference type="GO" id="GO:0008113">
    <property type="term" value="F:peptide-methionine (S)-S-oxide reductase activity"/>
    <property type="evidence" value="ECO:0007669"/>
    <property type="project" value="UniProtKB-UniRule"/>
</dbReference>
<dbReference type="AlphaFoldDB" id="A0A6N7EVL1"/>
<name>A0A6N7EVL1_9GAMM</name>
<sequence length="180" mass="20772">MLENTVFQATLGGGCFWCLEAFFQQLKGISDIQPGFSGGHTENPTYRQVCQGDTGHAEVIQFTYQPDIISYIDILKLFFTVHNPTTLNQQGHDVGTQYRSVVFYHDDYQQYVAQSMIAYLESEKIWQSIVTEVAPFAHFYPAEPEHFDYYRNNPQNRYCTAVIQPKLEKFKSLFADKLIS</sequence>
<evidence type="ECO:0000256" key="4">
    <source>
        <dbReference type="HAMAP-Rule" id="MF_01401"/>
    </source>
</evidence>
<comment type="caution">
    <text evidence="6">The sequence shown here is derived from an EMBL/GenBank/DDBJ whole genome shotgun (WGS) entry which is preliminary data.</text>
</comment>
<feature type="active site" evidence="4">
    <location>
        <position position="15"/>
    </location>
</feature>
<evidence type="ECO:0000256" key="3">
    <source>
        <dbReference type="ARBA" id="ARBA00048782"/>
    </source>
</evidence>
<dbReference type="EC" id="1.8.4.11" evidence="4"/>
<dbReference type="EMBL" id="WHNW01000002">
    <property type="protein sequence ID" value="MPV85580.1"/>
    <property type="molecule type" value="Genomic_DNA"/>
</dbReference>
<reference evidence="6 7" key="1">
    <citation type="submission" date="2019-10" db="EMBL/GenBank/DDBJ databases">
        <title>Cardiobacteriales fam. a chemoheterotrophic member of the order Cardiobacteriales, and proposal of Cardiobacteriales fam. nov.</title>
        <authorList>
            <person name="Wang C."/>
        </authorList>
    </citation>
    <scope>NUCLEOTIDE SEQUENCE [LARGE SCALE GENOMIC DNA]</scope>
    <source>
        <strain evidence="6 7">ML27</strain>
    </source>
</reference>
<dbReference type="Pfam" id="PF01625">
    <property type="entry name" value="PMSR"/>
    <property type="match status" value="1"/>
</dbReference>
<evidence type="ECO:0000259" key="5">
    <source>
        <dbReference type="Pfam" id="PF01625"/>
    </source>
</evidence>
<keyword evidence="7" id="KW-1185">Reference proteome</keyword>
<dbReference type="SUPFAM" id="SSF55068">
    <property type="entry name" value="Peptide methionine sulfoxide reductase"/>
    <property type="match status" value="1"/>
</dbReference>
<dbReference type="InParanoid" id="A0A6N7EVL1"/>
<feature type="domain" description="Peptide methionine sulphoxide reductase MsrA" evidence="5">
    <location>
        <begin position="8"/>
        <end position="159"/>
    </location>
</feature>